<proteinExistence type="predicted"/>
<comment type="caution">
    <text evidence="1">The sequence shown here is derived from an EMBL/GenBank/DDBJ whole genome shotgun (WGS) entry which is preliminary data.</text>
</comment>
<evidence type="ECO:0000313" key="2">
    <source>
        <dbReference type="Proteomes" id="UP000828048"/>
    </source>
</evidence>
<dbReference type="EMBL" id="CM037158">
    <property type="protein sequence ID" value="KAH7852034.1"/>
    <property type="molecule type" value="Genomic_DNA"/>
</dbReference>
<gene>
    <name evidence="1" type="ORF">Vadar_019716</name>
</gene>
<reference evidence="1 2" key="1">
    <citation type="journal article" date="2021" name="Hortic Res">
        <title>High-quality reference genome and annotation aids understanding of berry development for evergreen blueberry (Vaccinium darrowii).</title>
        <authorList>
            <person name="Yu J."/>
            <person name="Hulse-Kemp A.M."/>
            <person name="Babiker E."/>
            <person name="Staton M."/>
        </authorList>
    </citation>
    <scope>NUCLEOTIDE SEQUENCE [LARGE SCALE GENOMIC DNA]</scope>
    <source>
        <strain evidence="2">cv. NJ 8807/NJ 8810</strain>
        <tissue evidence="1">Young leaf</tissue>
    </source>
</reference>
<dbReference type="Proteomes" id="UP000828048">
    <property type="component" value="Chromosome 8"/>
</dbReference>
<keyword evidence="2" id="KW-1185">Reference proteome</keyword>
<protein>
    <submittedName>
        <fullName evidence="1">Uncharacterized protein</fullName>
    </submittedName>
</protein>
<name>A0ACB7YFX4_9ERIC</name>
<accession>A0ACB7YFX4</accession>
<sequence>MRKKVDERIRTLIENGVKTRHRSIFVIIGDKSRDQIVNLHYMLSKAVVKSRPTALWCYKDKLELSSHKKKRAKQIKKLMQRGLLDPEKVDPFQLFVETGGLTYCMYKDSERILGNTFGMCILQDFEALTPNLLARTIETVEGGGLVILLLRSLSSLTSLCTMVMDVHERFRTESHSEATGRFNERFLLSLASCKACVVMDDELNILPISSHMKSIKPVSVEEDSEGLSEAERELKNLKEQLNDDFPVGPLMRKCCTLDQGKAVITFLDAILDKTLRSTVALLAARGRGKSAALGLAIAGAVAAGYSNIFVTAPSPENLKTLFEFICKGFDSLEFKEHLDYDVVRSSNPEFKKATVRINIFKQHRQTIQYIQPHEHEKLSQVELLVVDEAAAIPLPVVKSLLGPYLVFLSSTVNGYEGTGRSLSLKLLQQLEEQSLTSTKSVEGSISGRLFKKIELSESIRYASGDPIESWLHSLLCLDVANSIPNISRLPPPNECDLYYVNRDTLFSYHRDSELFLQRMMALYVASHYKNSPNDLQLMADAPAHHLFVLLGPVDESKNHLPDILCVIQVCLEGQISRKSAMKSLADGHQPHGDQIAWKFCEQFRDTVFPSLSGARIVRIATHPSAMRLGYGSTAVELLTRYFEGHLTRITEVDVDNAPESPHIRVTEAAEKVSLLEENIKPRTDLPPLLVHLRERRPESLHYLGVSFGLTLDLFRFWRKHKFAPFYVGQIPSAVTGEHTCMVLKPLNNEDIESSDLDQWGFFSPFYQDFRDRFRALLDTSFRSMEYKLAMSVLDPKINFTDLEPALSTSSDKFLNSLDGVLTPFDMKRLEAYINNLTDYRLIWDLVPKVANPYFRGKLPVTLSYTQASVLLCTGLQGQDISYVEGVMKLERQQILSLFIKSMKKLYRYLYDIASKEIDSTPSRLREIVLEPHAISLDEDLNEAAEQVKEGMKAKMMESSLNPELLQQYAIADREADFEKALQNGGGKVPSGGLISVKTSRNKAEKHGKQKDSHKSGKKRNKDDSSSKSNKKRKS</sequence>
<organism evidence="1 2">
    <name type="scientific">Vaccinium darrowii</name>
    <dbReference type="NCBI Taxonomy" id="229202"/>
    <lineage>
        <taxon>Eukaryota</taxon>
        <taxon>Viridiplantae</taxon>
        <taxon>Streptophyta</taxon>
        <taxon>Embryophyta</taxon>
        <taxon>Tracheophyta</taxon>
        <taxon>Spermatophyta</taxon>
        <taxon>Magnoliopsida</taxon>
        <taxon>eudicotyledons</taxon>
        <taxon>Gunneridae</taxon>
        <taxon>Pentapetalae</taxon>
        <taxon>asterids</taxon>
        <taxon>Ericales</taxon>
        <taxon>Ericaceae</taxon>
        <taxon>Vaccinioideae</taxon>
        <taxon>Vaccinieae</taxon>
        <taxon>Vaccinium</taxon>
    </lineage>
</organism>
<evidence type="ECO:0000313" key="1">
    <source>
        <dbReference type="EMBL" id="KAH7852034.1"/>
    </source>
</evidence>